<evidence type="ECO:0000313" key="9">
    <source>
        <dbReference type="EMBL" id="CAD9250083.1"/>
    </source>
</evidence>
<dbReference type="CDD" id="cd22908">
    <property type="entry name" value="HFD_NFYC-like"/>
    <property type="match status" value="1"/>
</dbReference>
<keyword evidence="6" id="KW-0539">Nucleus</keyword>
<dbReference type="SUPFAM" id="SSF47113">
    <property type="entry name" value="Histone-fold"/>
    <property type="match status" value="1"/>
</dbReference>
<evidence type="ECO:0000256" key="1">
    <source>
        <dbReference type="ARBA" id="ARBA00004123"/>
    </source>
</evidence>
<dbReference type="InterPro" id="IPR009072">
    <property type="entry name" value="Histone-fold"/>
</dbReference>
<comment type="similarity">
    <text evidence="7">Belongs to the NFYC/HAP5 subunit family.</text>
</comment>
<evidence type="ECO:0000256" key="6">
    <source>
        <dbReference type="ARBA" id="ARBA00023242"/>
    </source>
</evidence>
<accession>A0A7S1TX41</accession>
<name>A0A7S1TX41_9STRA</name>
<reference evidence="9" key="1">
    <citation type="submission" date="2021-01" db="EMBL/GenBank/DDBJ databases">
        <authorList>
            <person name="Corre E."/>
            <person name="Pelletier E."/>
            <person name="Niang G."/>
            <person name="Scheremetjew M."/>
            <person name="Finn R."/>
            <person name="Kale V."/>
            <person name="Holt S."/>
            <person name="Cochrane G."/>
            <person name="Meng A."/>
            <person name="Brown T."/>
            <person name="Cohen L."/>
        </authorList>
    </citation>
    <scope>NUCLEOTIDE SEQUENCE</scope>
    <source>
        <strain evidence="9">CCMP2877</strain>
    </source>
</reference>
<dbReference type="EMBL" id="HBGJ01013346">
    <property type="protein sequence ID" value="CAD9250083.1"/>
    <property type="molecule type" value="Transcribed_RNA"/>
</dbReference>
<keyword evidence="4" id="KW-0010">Activator</keyword>
<sequence length="255" mass="29345">MNVMNEIQNINPDQEDFKSHALPLARIKKIMKSEEEILNDAPNAPNSRFMISAEAPIMFAKACEIFIAELTTRSWGHTEENKRRTLQRNDISVAVSKTDTFDFLIDIVPREEIKAGEEPVQRPINAASPLGAQQQQDPNVMYQQMQLAQAQQMQAQMAQMDPTQQMQYMQMIAAQQQQPYAQMVMYQQQQQQMAQMQAMQAQQAGHMGEMEAAMHGNEENQNLNVMQHPDMNKDLQNYSAEQQQMMMYQQVTLKT</sequence>
<dbReference type="AlphaFoldDB" id="A0A7S1TX41"/>
<organism evidence="9">
    <name type="scientific">Phaeomonas parva</name>
    <dbReference type="NCBI Taxonomy" id="124430"/>
    <lineage>
        <taxon>Eukaryota</taxon>
        <taxon>Sar</taxon>
        <taxon>Stramenopiles</taxon>
        <taxon>Ochrophyta</taxon>
        <taxon>Pinguiophyceae</taxon>
        <taxon>Pinguiochrysidales</taxon>
        <taxon>Pinguiochrysidaceae</taxon>
        <taxon>Phaeomonas</taxon>
    </lineage>
</organism>
<dbReference type="PANTHER" id="PTHR10252">
    <property type="entry name" value="HISTONE-LIKE TRANSCRIPTION FACTOR CCAAT-RELATED"/>
    <property type="match status" value="1"/>
</dbReference>
<proteinExistence type="inferred from homology"/>
<keyword evidence="5" id="KW-0804">Transcription</keyword>
<dbReference type="GO" id="GO:0046982">
    <property type="term" value="F:protein heterodimerization activity"/>
    <property type="evidence" value="ECO:0007669"/>
    <property type="project" value="InterPro"/>
</dbReference>
<dbReference type="FunFam" id="1.10.20.10:FF:000062">
    <property type="entry name" value="Nuclear transcription factor Y subunit C"/>
    <property type="match status" value="1"/>
</dbReference>
<keyword evidence="3" id="KW-0238">DNA-binding</keyword>
<dbReference type="Gene3D" id="1.10.20.10">
    <property type="entry name" value="Histone, subunit A"/>
    <property type="match status" value="1"/>
</dbReference>
<dbReference type="Pfam" id="PF00125">
    <property type="entry name" value="Histone"/>
    <property type="match status" value="1"/>
</dbReference>
<evidence type="ECO:0000256" key="7">
    <source>
        <dbReference type="ARBA" id="ARBA00038129"/>
    </source>
</evidence>
<dbReference type="GO" id="GO:0005634">
    <property type="term" value="C:nucleus"/>
    <property type="evidence" value="ECO:0007669"/>
    <property type="project" value="UniProtKB-SubCell"/>
</dbReference>
<evidence type="ECO:0000256" key="5">
    <source>
        <dbReference type="ARBA" id="ARBA00023163"/>
    </source>
</evidence>
<keyword evidence="2" id="KW-0805">Transcription regulation</keyword>
<feature type="domain" description="Core Histone H2A/H2B/H3" evidence="8">
    <location>
        <begin position="13"/>
        <end position="95"/>
    </location>
</feature>
<protein>
    <recommendedName>
        <fullName evidence="8">Core Histone H2A/H2B/H3 domain-containing protein</fullName>
    </recommendedName>
</protein>
<evidence type="ECO:0000256" key="2">
    <source>
        <dbReference type="ARBA" id="ARBA00023015"/>
    </source>
</evidence>
<gene>
    <name evidence="9" type="ORF">PPAR1163_LOCUS8444</name>
</gene>
<comment type="subcellular location">
    <subcellularLocation>
        <location evidence="1">Nucleus</location>
    </subcellularLocation>
</comment>
<evidence type="ECO:0000259" key="8">
    <source>
        <dbReference type="Pfam" id="PF00125"/>
    </source>
</evidence>
<evidence type="ECO:0000256" key="4">
    <source>
        <dbReference type="ARBA" id="ARBA00023159"/>
    </source>
</evidence>
<dbReference type="GO" id="GO:0000981">
    <property type="term" value="F:DNA-binding transcription factor activity, RNA polymerase II-specific"/>
    <property type="evidence" value="ECO:0007669"/>
    <property type="project" value="TreeGrafter"/>
</dbReference>
<evidence type="ECO:0000256" key="3">
    <source>
        <dbReference type="ARBA" id="ARBA00023125"/>
    </source>
</evidence>
<dbReference type="InterPro" id="IPR007125">
    <property type="entry name" value="H2A/H2B/H3"/>
</dbReference>
<dbReference type="InterPro" id="IPR050568">
    <property type="entry name" value="Transcr_DNA_Rep_Reg"/>
</dbReference>
<dbReference type="GO" id="GO:0000978">
    <property type="term" value="F:RNA polymerase II cis-regulatory region sequence-specific DNA binding"/>
    <property type="evidence" value="ECO:0007669"/>
    <property type="project" value="TreeGrafter"/>
</dbReference>
<dbReference type="PANTHER" id="PTHR10252:SF8">
    <property type="entry name" value="NUCLEAR TRANSCRIPTION FACTOR Y SUBUNIT GAMMA"/>
    <property type="match status" value="1"/>
</dbReference>